<reference evidence="1 2" key="1">
    <citation type="submission" date="2019-02" db="EMBL/GenBank/DDBJ databases">
        <title>Deep-cultivation of Planctomycetes and their phenomic and genomic characterization uncovers novel biology.</title>
        <authorList>
            <person name="Wiegand S."/>
            <person name="Jogler M."/>
            <person name="Boedeker C."/>
            <person name="Pinto D."/>
            <person name="Vollmers J."/>
            <person name="Rivas-Marin E."/>
            <person name="Kohn T."/>
            <person name="Peeters S.H."/>
            <person name="Heuer A."/>
            <person name="Rast P."/>
            <person name="Oberbeckmann S."/>
            <person name="Bunk B."/>
            <person name="Jeske O."/>
            <person name="Meyerdierks A."/>
            <person name="Storesund J.E."/>
            <person name="Kallscheuer N."/>
            <person name="Luecker S."/>
            <person name="Lage O.M."/>
            <person name="Pohl T."/>
            <person name="Merkel B.J."/>
            <person name="Hornburger P."/>
            <person name="Mueller R.-W."/>
            <person name="Bruemmer F."/>
            <person name="Labrenz M."/>
            <person name="Spormann A.M."/>
            <person name="Op den Camp H."/>
            <person name="Overmann J."/>
            <person name="Amann R."/>
            <person name="Jetten M.S.M."/>
            <person name="Mascher T."/>
            <person name="Medema M.H."/>
            <person name="Devos D.P."/>
            <person name="Kaster A.-K."/>
            <person name="Ovreas L."/>
            <person name="Rohde M."/>
            <person name="Galperin M.Y."/>
            <person name="Jogler C."/>
        </authorList>
    </citation>
    <scope>NUCLEOTIDE SEQUENCE [LARGE SCALE GENOMIC DNA]</scope>
    <source>
        <strain evidence="1 2">Spb1</strain>
    </source>
</reference>
<dbReference type="Proteomes" id="UP000315349">
    <property type="component" value="Chromosome"/>
</dbReference>
<evidence type="ECO:0000313" key="2">
    <source>
        <dbReference type="Proteomes" id="UP000315349"/>
    </source>
</evidence>
<dbReference type="EMBL" id="CP036299">
    <property type="protein sequence ID" value="QDV28987.1"/>
    <property type="molecule type" value="Genomic_DNA"/>
</dbReference>
<dbReference type="KEGG" id="peh:Spb1_08540"/>
<protein>
    <submittedName>
        <fullName evidence="1">Uncharacterized protein</fullName>
    </submittedName>
</protein>
<evidence type="ECO:0000313" key="1">
    <source>
        <dbReference type="EMBL" id="QDV28987.1"/>
    </source>
</evidence>
<proteinExistence type="predicted"/>
<gene>
    <name evidence="1" type="ORF">Spb1_08540</name>
</gene>
<dbReference type="AlphaFoldDB" id="A0A518GK93"/>
<name>A0A518GK93_9PLAN</name>
<accession>A0A518GK93</accession>
<sequence>MAQRALFFMEIASDELRVRHEGLEEHEGWKRVWKVGDKLPRTPGWW</sequence>
<keyword evidence="2" id="KW-1185">Reference proteome</keyword>
<organism evidence="1 2">
    <name type="scientific">Planctopirus ephydatiae</name>
    <dbReference type="NCBI Taxonomy" id="2528019"/>
    <lineage>
        <taxon>Bacteria</taxon>
        <taxon>Pseudomonadati</taxon>
        <taxon>Planctomycetota</taxon>
        <taxon>Planctomycetia</taxon>
        <taxon>Planctomycetales</taxon>
        <taxon>Planctomycetaceae</taxon>
        <taxon>Planctopirus</taxon>
    </lineage>
</organism>